<keyword evidence="8" id="KW-1185">Reference proteome</keyword>
<accession>A0ABY6K0A8</accession>
<feature type="compositionally biased region" description="Polar residues" evidence="5">
    <location>
        <begin position="290"/>
        <end position="302"/>
    </location>
</feature>
<proteinExistence type="predicted"/>
<dbReference type="Gene3D" id="3.40.50.300">
    <property type="entry name" value="P-loop containing nucleotide triphosphate hydrolases"/>
    <property type="match status" value="1"/>
</dbReference>
<dbReference type="InterPro" id="IPR001650">
    <property type="entry name" value="Helicase_C-like"/>
</dbReference>
<feature type="domain" description="Helicase C-terminal" evidence="6">
    <location>
        <begin position="72"/>
        <end position="215"/>
    </location>
</feature>
<dbReference type="EMBL" id="CP092863">
    <property type="protein sequence ID" value="UYV62239.1"/>
    <property type="molecule type" value="Genomic_DNA"/>
</dbReference>
<feature type="compositionally biased region" description="Basic and acidic residues" evidence="5">
    <location>
        <begin position="55"/>
        <end position="65"/>
    </location>
</feature>
<keyword evidence="4" id="KW-0067">ATP-binding</keyword>
<dbReference type="PANTHER" id="PTHR47959:SF1">
    <property type="entry name" value="ATP-DEPENDENT RNA HELICASE DBPA"/>
    <property type="match status" value="1"/>
</dbReference>
<feature type="compositionally biased region" description="Basic residues" evidence="5">
    <location>
        <begin position="20"/>
        <end position="34"/>
    </location>
</feature>
<evidence type="ECO:0000256" key="3">
    <source>
        <dbReference type="ARBA" id="ARBA00022806"/>
    </source>
</evidence>
<evidence type="ECO:0000256" key="4">
    <source>
        <dbReference type="ARBA" id="ARBA00022840"/>
    </source>
</evidence>
<dbReference type="CDD" id="cd18787">
    <property type="entry name" value="SF2_C_DEAD"/>
    <property type="match status" value="1"/>
</dbReference>
<sequence length="654" mass="73890">MREEDTYCHLGVPTNFNKSRNPKKPSKKMWKKSTRAYSLLGRRSTPPRPSSTQDRLQRSGHTDKETREEMACLCRPAMRCSSSLLPKGEQEWCRLLHRILETLGFRPLMLHGDMARANRNKNLRKFKEESQSYMVATDVAGRGMDFREVSAVKNFDRPNVKEDYTRRVGRTAMAGNTGLAITLLPKSNKVDLGYMVKMLKNKILKEFKLGMSEEEVVQVYQERTDNAIRIGNAVVAELKKEQENEQMKRSLLQDHIAMHHRRVARRSTRPADLQKHHQDCSTVEKRAQKSAPSTRSKKTPGSDTAALEEPEHSTQPAAQEPISSETPTEPPVELDQQNPPYVAIEVVRTLASMAKDHGVCLLRHHVSVLAYADDLLIMAKDKESLQAPLDTTGDLAGKIGLHFKGPKCATLHLDCRKKRTTLPTTFCIQEHPRSSGHPDLSVHKPEHAIAYPLLTLHPRTANLSNERRGHVLSPWSTHQIQQAKEPRRSHQGNQGGCGKKSTTAYSLLGRRSTPPRPSSTQDSTWWQPRSANKASKTCGPAEAPNTTRIALRLKNGPKRAHHLRGARHLEATLRPWRSRNTRLSQRPISSETPTGLPQPPRSLAEDRRHQDLRLHKTRLHSSRFPDPQDFQGSGPADEETREEMAWPASAGQQR</sequence>
<organism evidence="7 8">
    <name type="scientific">Cordylochernes scorpioides</name>
    <dbReference type="NCBI Taxonomy" id="51811"/>
    <lineage>
        <taxon>Eukaryota</taxon>
        <taxon>Metazoa</taxon>
        <taxon>Ecdysozoa</taxon>
        <taxon>Arthropoda</taxon>
        <taxon>Chelicerata</taxon>
        <taxon>Arachnida</taxon>
        <taxon>Pseudoscorpiones</taxon>
        <taxon>Cheliferoidea</taxon>
        <taxon>Chernetidae</taxon>
        <taxon>Cordylochernes</taxon>
    </lineage>
</organism>
<feature type="compositionally biased region" description="Low complexity" evidence="5">
    <location>
        <begin position="320"/>
        <end position="333"/>
    </location>
</feature>
<gene>
    <name evidence="7" type="ORF">LAZ67_1008336</name>
</gene>
<dbReference type="SMART" id="SM00490">
    <property type="entry name" value="HELICc"/>
    <property type="match status" value="1"/>
</dbReference>
<feature type="region of interest" description="Disordered" evidence="5">
    <location>
        <begin position="259"/>
        <end position="338"/>
    </location>
</feature>
<feature type="compositionally biased region" description="Polar residues" evidence="5">
    <location>
        <begin position="581"/>
        <end position="595"/>
    </location>
</feature>
<dbReference type="Proteomes" id="UP001235939">
    <property type="component" value="Chromosome 01"/>
</dbReference>
<reference evidence="7 8" key="1">
    <citation type="submission" date="2022-01" db="EMBL/GenBank/DDBJ databases">
        <title>A chromosomal length assembly of Cordylochernes scorpioides.</title>
        <authorList>
            <person name="Zeh D."/>
            <person name="Zeh J."/>
        </authorList>
    </citation>
    <scope>NUCLEOTIDE SEQUENCE [LARGE SCALE GENOMIC DNA]</scope>
    <source>
        <strain evidence="7">IN4F17</strain>
        <tissue evidence="7">Whole Body</tissue>
    </source>
</reference>
<dbReference type="InterPro" id="IPR050079">
    <property type="entry name" value="DEAD_box_RNA_helicase"/>
</dbReference>
<dbReference type="Pfam" id="PF00271">
    <property type="entry name" value="Helicase_C"/>
    <property type="match status" value="1"/>
</dbReference>
<feature type="compositionally biased region" description="Basic residues" evidence="5">
    <location>
        <begin position="259"/>
        <end position="268"/>
    </location>
</feature>
<evidence type="ECO:0000256" key="1">
    <source>
        <dbReference type="ARBA" id="ARBA00022741"/>
    </source>
</evidence>
<evidence type="ECO:0000256" key="2">
    <source>
        <dbReference type="ARBA" id="ARBA00022801"/>
    </source>
</evidence>
<feature type="compositionally biased region" description="Polar residues" evidence="5">
    <location>
        <begin position="518"/>
        <end position="535"/>
    </location>
</feature>
<dbReference type="PANTHER" id="PTHR47959">
    <property type="entry name" value="ATP-DEPENDENT RNA HELICASE RHLE-RELATED"/>
    <property type="match status" value="1"/>
</dbReference>
<protein>
    <recommendedName>
        <fullName evidence="6">Helicase C-terminal domain-containing protein</fullName>
    </recommendedName>
</protein>
<feature type="compositionally biased region" description="Basic and acidic residues" evidence="5">
    <location>
        <begin position="272"/>
        <end position="287"/>
    </location>
</feature>
<keyword evidence="3" id="KW-0347">Helicase</keyword>
<feature type="region of interest" description="Disordered" evidence="5">
    <location>
        <begin position="1"/>
        <end position="65"/>
    </location>
</feature>
<keyword evidence="1" id="KW-0547">Nucleotide-binding</keyword>
<dbReference type="SUPFAM" id="SSF52540">
    <property type="entry name" value="P-loop containing nucleoside triphosphate hydrolases"/>
    <property type="match status" value="1"/>
</dbReference>
<dbReference type="PROSITE" id="PS51194">
    <property type="entry name" value="HELICASE_CTER"/>
    <property type="match status" value="1"/>
</dbReference>
<name>A0ABY6K0A8_9ARAC</name>
<feature type="region of interest" description="Disordered" evidence="5">
    <location>
        <begin position="476"/>
        <end position="544"/>
    </location>
</feature>
<keyword evidence="2" id="KW-0378">Hydrolase</keyword>
<evidence type="ECO:0000313" key="8">
    <source>
        <dbReference type="Proteomes" id="UP001235939"/>
    </source>
</evidence>
<feature type="non-terminal residue" evidence="7">
    <location>
        <position position="654"/>
    </location>
</feature>
<feature type="compositionally biased region" description="Basic residues" evidence="5">
    <location>
        <begin position="557"/>
        <end position="566"/>
    </location>
</feature>
<evidence type="ECO:0000313" key="7">
    <source>
        <dbReference type="EMBL" id="UYV62239.1"/>
    </source>
</evidence>
<feature type="region of interest" description="Disordered" evidence="5">
    <location>
        <begin position="557"/>
        <end position="654"/>
    </location>
</feature>
<feature type="compositionally biased region" description="Basic and acidic residues" evidence="5">
    <location>
        <begin position="603"/>
        <end position="614"/>
    </location>
</feature>
<evidence type="ECO:0000259" key="6">
    <source>
        <dbReference type="PROSITE" id="PS51194"/>
    </source>
</evidence>
<dbReference type="InterPro" id="IPR027417">
    <property type="entry name" value="P-loop_NTPase"/>
</dbReference>
<evidence type="ECO:0000256" key="5">
    <source>
        <dbReference type="SAM" id="MobiDB-lite"/>
    </source>
</evidence>